<keyword evidence="7" id="KW-1185">Reference proteome</keyword>
<reference evidence="6" key="2">
    <citation type="submission" date="2023-06" db="EMBL/GenBank/DDBJ databases">
        <authorList>
            <consortium name="Lawrence Berkeley National Laboratory"/>
            <person name="Mondo S.J."/>
            <person name="Hensen N."/>
            <person name="Bonometti L."/>
            <person name="Westerberg I."/>
            <person name="Brannstrom I.O."/>
            <person name="Guillou S."/>
            <person name="Cros-Aarteil S."/>
            <person name="Calhoun S."/>
            <person name="Haridas S."/>
            <person name="Kuo A."/>
            <person name="Pangilinan J."/>
            <person name="Riley R."/>
            <person name="Labutti K."/>
            <person name="Andreopoulos B."/>
            <person name="Lipzen A."/>
            <person name="Chen C."/>
            <person name="Yanf M."/>
            <person name="Daum C."/>
            <person name="Ng V."/>
            <person name="Clum A."/>
            <person name="Steindorff A."/>
            <person name="Ohm R."/>
            <person name="Martin F."/>
            <person name="Silar P."/>
            <person name="Natvig D."/>
            <person name="Lalanne C."/>
            <person name="Gautier V."/>
            <person name="Ament-Velasquez S.L."/>
            <person name="Kruys A."/>
            <person name="Hutchinson M.I."/>
            <person name="Powell A.J."/>
            <person name="Barry K."/>
            <person name="Miller A.N."/>
            <person name="Grigoriev I.V."/>
            <person name="Debuchy R."/>
            <person name="Gladieux P."/>
            <person name="Thoren M.H."/>
            <person name="Johannesson H."/>
        </authorList>
    </citation>
    <scope>NUCLEOTIDE SEQUENCE</scope>
    <source>
        <strain evidence="6">CBS 626.80</strain>
    </source>
</reference>
<evidence type="ECO:0000256" key="1">
    <source>
        <dbReference type="ARBA" id="ARBA00007197"/>
    </source>
</evidence>
<dbReference type="EMBL" id="MU859284">
    <property type="protein sequence ID" value="KAK3948121.1"/>
    <property type="molecule type" value="Genomic_DNA"/>
</dbReference>
<dbReference type="SUPFAM" id="SSF54736">
    <property type="entry name" value="ClpS-like"/>
    <property type="match status" value="1"/>
</dbReference>
<comment type="similarity">
    <text evidence="1">Belongs to the bacterial ribosomal protein bL12 family.</text>
</comment>
<dbReference type="CDD" id="cd00387">
    <property type="entry name" value="Ribosomal_L7_L12"/>
    <property type="match status" value="1"/>
</dbReference>
<organism evidence="6 7">
    <name type="scientific">Pseudoneurospora amorphoporcata</name>
    <dbReference type="NCBI Taxonomy" id="241081"/>
    <lineage>
        <taxon>Eukaryota</taxon>
        <taxon>Fungi</taxon>
        <taxon>Dikarya</taxon>
        <taxon>Ascomycota</taxon>
        <taxon>Pezizomycotina</taxon>
        <taxon>Sordariomycetes</taxon>
        <taxon>Sordariomycetidae</taxon>
        <taxon>Sordariales</taxon>
        <taxon>Sordariaceae</taxon>
        <taxon>Pseudoneurospora</taxon>
    </lineage>
</organism>
<dbReference type="SUPFAM" id="SSF48300">
    <property type="entry name" value="Ribosomal protein L7/12, oligomerisation (N-terminal) domain"/>
    <property type="match status" value="1"/>
</dbReference>
<dbReference type="FunFam" id="3.30.1390.10:FF:000001">
    <property type="entry name" value="50S ribosomal protein L7/L12"/>
    <property type="match status" value="1"/>
</dbReference>
<accession>A0AAN6NLL2</accession>
<evidence type="ECO:0000313" key="7">
    <source>
        <dbReference type="Proteomes" id="UP001303222"/>
    </source>
</evidence>
<evidence type="ECO:0000256" key="3">
    <source>
        <dbReference type="ARBA" id="ARBA00023274"/>
    </source>
</evidence>
<sequence length="178" mass="18586">MSLSVRFAAQCAARQLRSSTRASSSLLVQKRFESTAAAPAANPKISAIVDQISALTLLETSELVASLKSRLNIPDLPVGGGFAAAPSGPAPVAAPAEEEEAAPAAAEKTLFTLKLEKFDAAAKPKVIKEVKNLLGLSLVESKKFVESAPKVMKESVPKEDAEKIVAAMKELGAVVTMD</sequence>
<proteinExistence type="inferred from homology"/>
<dbReference type="InterPro" id="IPR008932">
    <property type="entry name" value="Ribosomal_bL12_oligo"/>
</dbReference>
<dbReference type="Gene3D" id="3.30.1390.10">
    <property type="match status" value="1"/>
</dbReference>
<gene>
    <name evidence="6" type="ORF">QBC32DRAFT_365299</name>
</gene>
<keyword evidence="3" id="KW-0687">Ribonucleoprotein</keyword>
<dbReference type="AlphaFoldDB" id="A0AAN6NLL2"/>
<dbReference type="InterPro" id="IPR014719">
    <property type="entry name" value="Ribosomal_bL12_C/ClpS-like"/>
</dbReference>
<name>A0AAN6NLL2_9PEZI</name>
<dbReference type="PANTHER" id="PTHR45987">
    <property type="entry name" value="39S RIBOSOMAL PROTEIN L12"/>
    <property type="match status" value="1"/>
</dbReference>
<evidence type="ECO:0000259" key="5">
    <source>
        <dbReference type="Pfam" id="PF16320"/>
    </source>
</evidence>
<dbReference type="Pfam" id="PF00542">
    <property type="entry name" value="Ribosomal_L12"/>
    <property type="match status" value="1"/>
</dbReference>
<evidence type="ECO:0000259" key="4">
    <source>
        <dbReference type="Pfam" id="PF00542"/>
    </source>
</evidence>
<reference evidence="6" key="1">
    <citation type="journal article" date="2023" name="Mol. Phylogenet. Evol.">
        <title>Genome-scale phylogeny and comparative genomics of the fungal order Sordariales.</title>
        <authorList>
            <person name="Hensen N."/>
            <person name="Bonometti L."/>
            <person name="Westerberg I."/>
            <person name="Brannstrom I.O."/>
            <person name="Guillou S."/>
            <person name="Cros-Aarteil S."/>
            <person name="Calhoun S."/>
            <person name="Haridas S."/>
            <person name="Kuo A."/>
            <person name="Mondo S."/>
            <person name="Pangilinan J."/>
            <person name="Riley R."/>
            <person name="LaButti K."/>
            <person name="Andreopoulos B."/>
            <person name="Lipzen A."/>
            <person name="Chen C."/>
            <person name="Yan M."/>
            <person name="Daum C."/>
            <person name="Ng V."/>
            <person name="Clum A."/>
            <person name="Steindorff A."/>
            <person name="Ohm R.A."/>
            <person name="Martin F."/>
            <person name="Silar P."/>
            <person name="Natvig D.O."/>
            <person name="Lalanne C."/>
            <person name="Gautier V."/>
            <person name="Ament-Velasquez S.L."/>
            <person name="Kruys A."/>
            <person name="Hutchinson M.I."/>
            <person name="Powell A.J."/>
            <person name="Barry K."/>
            <person name="Miller A.N."/>
            <person name="Grigoriev I.V."/>
            <person name="Debuchy R."/>
            <person name="Gladieux P."/>
            <person name="Hiltunen Thoren M."/>
            <person name="Johannesson H."/>
        </authorList>
    </citation>
    <scope>NUCLEOTIDE SEQUENCE</scope>
    <source>
        <strain evidence="6">CBS 626.80</strain>
    </source>
</reference>
<dbReference type="GO" id="GO:0003729">
    <property type="term" value="F:mRNA binding"/>
    <property type="evidence" value="ECO:0007669"/>
    <property type="project" value="TreeGrafter"/>
</dbReference>
<dbReference type="InterPro" id="IPR000206">
    <property type="entry name" value="Ribosomal_bL12"/>
</dbReference>
<dbReference type="Proteomes" id="UP001303222">
    <property type="component" value="Unassembled WGS sequence"/>
</dbReference>
<feature type="domain" description="Large ribosomal subunit protein bL12 oligomerization" evidence="5">
    <location>
        <begin position="44"/>
        <end position="89"/>
    </location>
</feature>
<dbReference type="PANTHER" id="PTHR45987:SF4">
    <property type="entry name" value="LARGE RIBOSOMAL SUBUNIT PROTEIN BL12M"/>
    <property type="match status" value="1"/>
</dbReference>
<feature type="domain" description="Large ribosomal subunit protein bL12 C-terminal" evidence="4">
    <location>
        <begin position="111"/>
        <end position="177"/>
    </location>
</feature>
<keyword evidence="2 6" id="KW-0689">Ribosomal protein</keyword>
<comment type="caution">
    <text evidence="6">The sequence shown here is derived from an EMBL/GenBank/DDBJ whole genome shotgun (WGS) entry which is preliminary data.</text>
</comment>
<dbReference type="Pfam" id="PF16320">
    <property type="entry name" value="Ribosomal_L12_N"/>
    <property type="match status" value="1"/>
</dbReference>
<dbReference type="GO" id="GO:0006412">
    <property type="term" value="P:translation"/>
    <property type="evidence" value="ECO:0007669"/>
    <property type="project" value="InterPro"/>
</dbReference>
<dbReference type="InterPro" id="IPR036235">
    <property type="entry name" value="Ribosomal_bL12_oligo_N_sf"/>
</dbReference>
<protein>
    <submittedName>
        <fullName evidence="6">Mitochondrial 54S ribosomal protein MNP1</fullName>
    </submittedName>
</protein>
<evidence type="ECO:0000256" key="2">
    <source>
        <dbReference type="ARBA" id="ARBA00022980"/>
    </source>
</evidence>
<dbReference type="Gene3D" id="1.20.5.710">
    <property type="entry name" value="Single helix bin"/>
    <property type="match status" value="1"/>
</dbReference>
<dbReference type="GO" id="GO:0005762">
    <property type="term" value="C:mitochondrial large ribosomal subunit"/>
    <property type="evidence" value="ECO:0007669"/>
    <property type="project" value="TreeGrafter"/>
</dbReference>
<dbReference type="GO" id="GO:0003735">
    <property type="term" value="F:structural constituent of ribosome"/>
    <property type="evidence" value="ECO:0007669"/>
    <property type="project" value="InterPro"/>
</dbReference>
<evidence type="ECO:0000313" key="6">
    <source>
        <dbReference type="EMBL" id="KAK3948121.1"/>
    </source>
</evidence>
<dbReference type="InterPro" id="IPR013823">
    <property type="entry name" value="Ribosomal_bL12_C"/>
</dbReference>